<dbReference type="Gene3D" id="3.40.50.1480">
    <property type="entry name" value="Adenosylhomocysteinase-like"/>
    <property type="match status" value="1"/>
</dbReference>
<evidence type="ECO:0000259" key="1">
    <source>
        <dbReference type="Pfam" id="PF02826"/>
    </source>
</evidence>
<reference evidence="3" key="1">
    <citation type="journal article" date="2019" name="Int. J. Syst. Evol. Microbiol.">
        <title>The Global Catalogue of Microorganisms (GCM) 10K type strain sequencing project: providing services to taxonomists for standard genome sequencing and annotation.</title>
        <authorList>
            <consortium name="The Broad Institute Genomics Platform"/>
            <consortium name="The Broad Institute Genome Sequencing Center for Infectious Disease"/>
            <person name="Wu L."/>
            <person name="Ma J."/>
        </authorList>
    </citation>
    <scope>NUCLEOTIDE SEQUENCE [LARGE SCALE GENOMIC DNA]</scope>
    <source>
        <strain evidence="3">CCUG 62215</strain>
    </source>
</reference>
<dbReference type="InterPro" id="IPR036291">
    <property type="entry name" value="NAD(P)-bd_dom_sf"/>
</dbReference>
<dbReference type="InterPro" id="IPR006140">
    <property type="entry name" value="D-isomer_DH_NAD-bd"/>
</dbReference>
<name>A0ABW3NA68_9FLAO</name>
<evidence type="ECO:0000313" key="2">
    <source>
        <dbReference type="EMBL" id="MFD1064309.1"/>
    </source>
</evidence>
<comment type="caution">
    <text evidence="2">The sequence shown here is derived from an EMBL/GenBank/DDBJ whole genome shotgun (WGS) entry which is preliminary data.</text>
</comment>
<dbReference type="Gene3D" id="3.40.50.720">
    <property type="entry name" value="NAD(P)-binding Rossmann-like Domain"/>
    <property type="match status" value="1"/>
</dbReference>
<protein>
    <submittedName>
        <fullName evidence="2">NAD(P)-dependent oxidoreductase</fullName>
    </submittedName>
</protein>
<accession>A0ABW3NA68</accession>
<dbReference type="EMBL" id="JBHTJL010000016">
    <property type="protein sequence ID" value="MFD1064309.1"/>
    <property type="molecule type" value="Genomic_DNA"/>
</dbReference>
<dbReference type="SUPFAM" id="SSF51735">
    <property type="entry name" value="NAD(P)-binding Rossmann-fold domains"/>
    <property type="match status" value="1"/>
</dbReference>
<organism evidence="2 3">
    <name type="scientific">Winogradskyella litorisediminis</name>
    <dbReference type="NCBI Taxonomy" id="1156618"/>
    <lineage>
        <taxon>Bacteria</taxon>
        <taxon>Pseudomonadati</taxon>
        <taxon>Bacteroidota</taxon>
        <taxon>Flavobacteriia</taxon>
        <taxon>Flavobacteriales</taxon>
        <taxon>Flavobacteriaceae</taxon>
        <taxon>Winogradskyella</taxon>
    </lineage>
</organism>
<feature type="domain" description="D-isomer specific 2-hydroxyacid dehydrogenase NAD-binding" evidence="1">
    <location>
        <begin position="623"/>
        <end position="725"/>
    </location>
</feature>
<dbReference type="Pfam" id="PF02826">
    <property type="entry name" value="2-Hacid_dh_C"/>
    <property type="match status" value="1"/>
</dbReference>
<dbReference type="RefSeq" id="WP_386132662.1">
    <property type="nucleotide sequence ID" value="NZ_JBHTJL010000016.1"/>
</dbReference>
<proteinExistence type="predicted"/>
<gene>
    <name evidence="2" type="ORF">ACFQ1Q_13725</name>
</gene>
<evidence type="ECO:0000313" key="3">
    <source>
        <dbReference type="Proteomes" id="UP001597013"/>
    </source>
</evidence>
<sequence length="862" mass="99278">MKKISVTPISWFEIYKKLPINSDNALFFNKLNIIFKDLAQENPNKCYLYFAEFDFGENIISKGKIVDFENFEFKGNEFAGEKKFKEDLSYSIDPLAIFIEGQGLIVSKEGNNEYPIARINEGDLIGVFGASDMFVYGKDMQEGEENWDLIAGDLSFNLIFDFKDKRFTDVYGTDDFYTNIRNKNQVQTNKELIKYVSELDKKVKVAYFPRHIFNIDSNDTLINHIEVINHILKTSWKQTLSLRSFIFDHSSLNNLIKKGIDGSKLIGYNKMDLGYLLKYCSDVAYGNEYALTFLDENDEFLNDFKELFNNQFYDIGFEPLLMKNRKITRKNEIRYISMDFPPFLLEESDIDGAVLIEAYKLLIEKIRKSTSIPDDLKERYINLNLKFYHHRGRVDKRSNIRMPDGNDLHEEFNVSSNVKFPKPKGCNNTYIKIESKLNNYFPKYPVISGISEKILSYDLNDFYLISVQHLLRSTGSMFESLIENNFPSQNIYLTGKIYSTHSETKRILKDDLGINLYDYKAKNKLGRYPESMTEVVKEMWNDLILNAPENSNIIILDDGGYCLKNTPTKALKKYNIFGIEQTTSGIKLNKKENKIPIVDVAGSAVKVNIEPSLVSEAINIQLHKKISNLNPLSIGVVGFGHIGKAVAREYFLKGYNINLYDIKKEITTEDIGNYNISSTLESLIYNSDVIIGATGEDITANLKIEDLLETVNTDKTFISVSSGDIEFNFLIQMMENKFYSCEKSSKRYELQDKILKTKNNKDIRILRGGMVANFTGQPDSSPGKYIQITRGILLAAIVQIIENKENILNTKGFVKLSSDLQQEALEIWFNDQKDKRSYYTKTLINNFSKTHWIENNSYGERI</sequence>
<dbReference type="Proteomes" id="UP001597013">
    <property type="component" value="Unassembled WGS sequence"/>
</dbReference>
<dbReference type="InterPro" id="IPR042172">
    <property type="entry name" value="Adenosylhomocyst_ase-like_sf"/>
</dbReference>
<keyword evidence="3" id="KW-1185">Reference proteome</keyword>